<dbReference type="InterPro" id="IPR018609">
    <property type="entry name" value="Bud13"/>
</dbReference>
<evidence type="ECO:0000256" key="3">
    <source>
        <dbReference type="SAM" id="MobiDB-lite"/>
    </source>
</evidence>
<feature type="compositionally biased region" description="Basic residues" evidence="3">
    <location>
        <begin position="246"/>
        <end position="257"/>
    </location>
</feature>
<feature type="compositionally biased region" description="Basic and acidic residues" evidence="3">
    <location>
        <begin position="206"/>
        <end position="215"/>
    </location>
</feature>
<feature type="compositionally biased region" description="Polar residues" evidence="3">
    <location>
        <begin position="378"/>
        <end position="387"/>
    </location>
</feature>
<feature type="compositionally biased region" description="Polar residues" evidence="3">
    <location>
        <begin position="348"/>
        <end position="369"/>
    </location>
</feature>
<dbReference type="GO" id="GO:0000398">
    <property type="term" value="P:mRNA splicing, via spliceosome"/>
    <property type="evidence" value="ECO:0007669"/>
    <property type="project" value="TreeGrafter"/>
</dbReference>
<protein>
    <recommendedName>
        <fullName evidence="2">BUD13 homolog</fullName>
    </recommendedName>
</protein>
<gene>
    <name evidence="4" type="primary">BUD13</name>
    <name evidence="4" type="ORF">EVAR_48032_1</name>
</gene>
<evidence type="ECO:0000313" key="5">
    <source>
        <dbReference type="Proteomes" id="UP000299102"/>
    </source>
</evidence>
<proteinExistence type="inferred from homology"/>
<dbReference type="GO" id="GO:0003723">
    <property type="term" value="F:RNA binding"/>
    <property type="evidence" value="ECO:0007669"/>
    <property type="project" value="TreeGrafter"/>
</dbReference>
<dbReference type="Pfam" id="PF09736">
    <property type="entry name" value="Bud13"/>
    <property type="match status" value="1"/>
</dbReference>
<comment type="caution">
    <text evidence="4">The sequence shown here is derived from an EMBL/GenBank/DDBJ whole genome shotgun (WGS) entry which is preliminary data.</text>
</comment>
<feature type="region of interest" description="Disordered" evidence="3">
    <location>
        <begin position="532"/>
        <end position="551"/>
    </location>
</feature>
<feature type="compositionally biased region" description="Basic and acidic residues" evidence="3">
    <location>
        <begin position="338"/>
        <end position="347"/>
    </location>
</feature>
<dbReference type="InterPro" id="IPR051112">
    <property type="entry name" value="CWC26_splicing_factor"/>
</dbReference>
<keyword evidence="5" id="KW-1185">Reference proteome</keyword>
<dbReference type="AlphaFoldDB" id="A0A4C1XK97"/>
<dbReference type="EMBL" id="BGZK01000847">
    <property type="protein sequence ID" value="GBP62687.1"/>
    <property type="molecule type" value="Genomic_DNA"/>
</dbReference>
<reference evidence="4 5" key="1">
    <citation type="journal article" date="2019" name="Commun. Biol.">
        <title>The bagworm genome reveals a unique fibroin gene that provides high tensile strength.</title>
        <authorList>
            <person name="Kono N."/>
            <person name="Nakamura H."/>
            <person name="Ohtoshi R."/>
            <person name="Tomita M."/>
            <person name="Numata K."/>
            <person name="Arakawa K."/>
        </authorList>
    </citation>
    <scope>NUCLEOTIDE SEQUENCE [LARGE SCALE GENOMIC DNA]</scope>
</reference>
<evidence type="ECO:0000256" key="2">
    <source>
        <dbReference type="ARBA" id="ARBA00014454"/>
    </source>
</evidence>
<feature type="compositionally biased region" description="Basic and acidic residues" evidence="3">
    <location>
        <begin position="263"/>
        <end position="278"/>
    </location>
</feature>
<comment type="similarity">
    <text evidence="1">Belongs to the CWC26 family.</text>
</comment>
<dbReference type="PANTHER" id="PTHR31809">
    <property type="entry name" value="BUD13 HOMOLOG"/>
    <property type="match status" value="1"/>
</dbReference>
<dbReference type="GO" id="GO:0070274">
    <property type="term" value="C:RES complex"/>
    <property type="evidence" value="ECO:0007669"/>
    <property type="project" value="TreeGrafter"/>
</dbReference>
<evidence type="ECO:0000256" key="1">
    <source>
        <dbReference type="ARBA" id="ARBA00011069"/>
    </source>
</evidence>
<feature type="compositionally biased region" description="Basic and acidic residues" evidence="3">
    <location>
        <begin position="449"/>
        <end position="472"/>
    </location>
</feature>
<feature type="compositionally biased region" description="Basic and acidic residues" evidence="3">
    <location>
        <begin position="532"/>
        <end position="543"/>
    </location>
</feature>
<dbReference type="Proteomes" id="UP000299102">
    <property type="component" value="Unassembled WGS sequence"/>
</dbReference>
<feature type="compositionally biased region" description="Basic and acidic residues" evidence="3">
    <location>
        <begin position="146"/>
        <end position="166"/>
    </location>
</feature>
<organism evidence="4 5">
    <name type="scientific">Eumeta variegata</name>
    <name type="common">Bagworm moth</name>
    <name type="synonym">Eumeta japonica</name>
    <dbReference type="NCBI Taxonomy" id="151549"/>
    <lineage>
        <taxon>Eukaryota</taxon>
        <taxon>Metazoa</taxon>
        <taxon>Ecdysozoa</taxon>
        <taxon>Arthropoda</taxon>
        <taxon>Hexapoda</taxon>
        <taxon>Insecta</taxon>
        <taxon>Pterygota</taxon>
        <taxon>Neoptera</taxon>
        <taxon>Endopterygota</taxon>
        <taxon>Lepidoptera</taxon>
        <taxon>Glossata</taxon>
        <taxon>Ditrysia</taxon>
        <taxon>Tineoidea</taxon>
        <taxon>Psychidae</taxon>
        <taxon>Oiketicinae</taxon>
        <taxon>Eumeta</taxon>
    </lineage>
</organism>
<evidence type="ECO:0000313" key="4">
    <source>
        <dbReference type="EMBL" id="GBP62687.1"/>
    </source>
</evidence>
<dbReference type="GO" id="GO:0005684">
    <property type="term" value="C:U2-type spliceosomal complex"/>
    <property type="evidence" value="ECO:0007669"/>
    <property type="project" value="TreeGrafter"/>
</dbReference>
<name>A0A4C1XK97_EUMVA</name>
<feature type="compositionally biased region" description="Basic and acidic residues" evidence="3">
    <location>
        <begin position="413"/>
        <end position="436"/>
    </location>
</feature>
<accession>A0A4C1XK97</accession>
<dbReference type="STRING" id="151549.A0A4C1XK97"/>
<sequence length="596" mass="69249">MTTTIDQKTYLQKYLDGSSGDKKKKKKKTIKGKGLQIIDDDLDLSKLRPLDGDELDILGQGEDAPQIAGIIDERPEELRAMEEFKTTSKWRVINQDDGFNSNLKVEEIKKTVTESQKENTLIFGKMYSDSEDEKNDVDLSPPRKTSRTENSKHQMKTEIKELDKNKSQNSNNDSDISPLRKKSILKSSSGGKERIRKPSRWGANVEENRTMDQEKRSRHKSTSSDSSPPRKSKKNKDYSDSDTSLPRKKYEKYHNKSISKTQINREFDSRRNKSHRDLSSSNKKNRHRRNSDSDLSPPRKSKKESPKRYKEQSNSPPRKSRYQKPDSDSDLSPPRIRSKNDKSRDSNRSSFIKKNSKTSKGIKSCSDSDLSPPRRKSSSCNKFRSSDTPPPSNKKMAKTLEGKKAGLQSSSQLREENDSFRKREEEVFRTMTDDVSGRNAQVVSRRGGKRETSEEKRKQQEKAEKQKRLNEQYEKWSKGLKQVEDQERRIKEYMEEANKPFARHKDDSALEGVLRAAERDGDPMLEYMRDKKTKENKGVDRPVYKGNYPPNRFNIRPGYRWDGVDRSNGYEQKLFQHQTMRKAQQEEAYKWSTEDL</sequence>
<feature type="region of interest" description="Disordered" evidence="3">
    <location>
        <begin position="119"/>
        <end position="472"/>
    </location>
</feature>
<dbReference type="OrthoDB" id="6022at2759"/>
<feature type="compositionally biased region" description="Low complexity" evidence="3">
    <location>
        <begin position="167"/>
        <end position="177"/>
    </location>
</feature>
<dbReference type="PANTHER" id="PTHR31809:SF0">
    <property type="entry name" value="BUD13 HOMOLOG"/>
    <property type="match status" value="1"/>
</dbReference>